<feature type="compositionally biased region" description="Basic and acidic residues" evidence="1">
    <location>
        <begin position="1"/>
        <end position="13"/>
    </location>
</feature>
<gene>
    <name evidence="2" type="ORF">UFOVP167_36</name>
</gene>
<proteinExistence type="predicted"/>
<dbReference type="EMBL" id="LR798222">
    <property type="protein sequence ID" value="CAB5194921.1"/>
    <property type="molecule type" value="Genomic_DNA"/>
</dbReference>
<evidence type="ECO:0000256" key="1">
    <source>
        <dbReference type="SAM" id="MobiDB-lite"/>
    </source>
</evidence>
<sequence length="58" mass="6629">MKKIMSKWDHPEGWEPSYKMAPGQGKKPMVLRALKASVGARLKTQKISLPKLTFMEDK</sequence>
<protein>
    <submittedName>
        <fullName evidence="2">Uncharacterized protein</fullName>
    </submittedName>
</protein>
<reference evidence="2" key="1">
    <citation type="submission" date="2020-05" db="EMBL/GenBank/DDBJ databases">
        <authorList>
            <person name="Chiriac C."/>
            <person name="Salcher M."/>
            <person name="Ghai R."/>
            <person name="Kavagutti S V."/>
        </authorList>
    </citation>
    <scope>NUCLEOTIDE SEQUENCE</scope>
</reference>
<organism evidence="2">
    <name type="scientific">uncultured Caudovirales phage</name>
    <dbReference type="NCBI Taxonomy" id="2100421"/>
    <lineage>
        <taxon>Viruses</taxon>
        <taxon>Duplodnaviria</taxon>
        <taxon>Heunggongvirae</taxon>
        <taxon>Uroviricota</taxon>
        <taxon>Caudoviricetes</taxon>
        <taxon>Peduoviridae</taxon>
        <taxon>Maltschvirus</taxon>
        <taxon>Maltschvirus maltsch</taxon>
    </lineage>
</organism>
<evidence type="ECO:0000313" key="2">
    <source>
        <dbReference type="EMBL" id="CAB5194921.1"/>
    </source>
</evidence>
<name>A0A6J7WCN8_9CAUD</name>
<accession>A0A6J7WCN8</accession>
<feature type="region of interest" description="Disordered" evidence="1">
    <location>
        <begin position="1"/>
        <end position="24"/>
    </location>
</feature>